<dbReference type="GO" id="GO:0070221">
    <property type="term" value="P:sulfide oxidation, using sulfide:quinone oxidoreductase"/>
    <property type="evidence" value="ECO:0007669"/>
    <property type="project" value="TreeGrafter"/>
</dbReference>
<keyword evidence="2" id="KW-0285">Flavoprotein</keyword>
<dbReference type="SUPFAM" id="SSF51905">
    <property type="entry name" value="FAD/NAD(P)-binding domain"/>
    <property type="match status" value="2"/>
</dbReference>
<sequence length="443" mass="49015">MACALLGLPARFTRHKGARDMQTSEDFGRGDSVTPSSPVVVPVREHHRVLIIGGGTAGITVAARLARAGQKGVAVLEPSQHHYYQPLWTLVGAGEARIEDTVRNESRLIPHGVKWVRDAATEIDPEAREVLTRGGLRLGYDFLVVAPGIQLDWDKVAGLREALKTPHVSSNYDVQLAPKTWRLLQNFQGGTALFTQPSTPVKCAGAPQKIMYLAADHFRRTGVMERTSVVFGSGAKTIFGVKPFASVLEGVVHRYGITPRFQHDLIAVDGERREATFQATRDGQTERLTLAYDMLHVTPPQSAPDFIKRSPLSWREGPNAGWVKADKYTLQHPDHPNVFALGDASDLPTSRTGAAIRKQAPVLVENLLACMKDRPLPARYDGYASCPLTTGYGRLLLAEFDYDGKPAPTIPFIDTLQERRDMWLMKKYGLPRLYWAFMMRGLA</sequence>
<gene>
    <name evidence="8" type="ORF">MVI01_10480</name>
</gene>
<keyword evidence="3" id="KW-0874">Quinone</keyword>
<dbReference type="AlphaFoldDB" id="A0A511H772"/>
<organism evidence="8 9">
    <name type="scientific">Myxococcus virescens</name>
    <dbReference type="NCBI Taxonomy" id="83456"/>
    <lineage>
        <taxon>Bacteria</taxon>
        <taxon>Pseudomonadati</taxon>
        <taxon>Myxococcota</taxon>
        <taxon>Myxococcia</taxon>
        <taxon>Myxococcales</taxon>
        <taxon>Cystobacterineae</taxon>
        <taxon>Myxococcaceae</taxon>
        <taxon>Myxococcus</taxon>
    </lineage>
</organism>
<evidence type="ECO:0000256" key="5">
    <source>
        <dbReference type="ARBA" id="ARBA00022946"/>
    </source>
</evidence>
<feature type="domain" description="FAD/NAD(P)-binding" evidence="7">
    <location>
        <begin position="48"/>
        <end position="150"/>
    </location>
</feature>
<dbReference type="GO" id="GO:0070224">
    <property type="term" value="F:sulfide:quinone oxidoreductase activity"/>
    <property type="evidence" value="ECO:0007669"/>
    <property type="project" value="TreeGrafter"/>
</dbReference>
<dbReference type="PANTHER" id="PTHR10632:SF2">
    <property type="entry name" value="SULFIDE:QUINONE OXIDOREDUCTASE, MITOCHONDRIAL"/>
    <property type="match status" value="1"/>
</dbReference>
<reference evidence="8 9" key="1">
    <citation type="submission" date="2019-07" db="EMBL/GenBank/DDBJ databases">
        <title>Whole genome shotgun sequence of Myxococcus virescens NBRC 100334.</title>
        <authorList>
            <person name="Hosoyama A."/>
            <person name="Uohara A."/>
            <person name="Ohji S."/>
            <person name="Ichikawa N."/>
        </authorList>
    </citation>
    <scope>NUCLEOTIDE SEQUENCE [LARGE SCALE GENOMIC DNA]</scope>
    <source>
        <strain evidence="8 9">NBRC 100334</strain>
    </source>
</reference>
<dbReference type="InterPro" id="IPR015904">
    <property type="entry name" value="Sulphide_quinone_reductase"/>
</dbReference>
<keyword evidence="5" id="KW-0809">Transit peptide</keyword>
<proteinExistence type="predicted"/>
<accession>A0A511H772</accession>
<dbReference type="InterPro" id="IPR036188">
    <property type="entry name" value="FAD/NAD-bd_sf"/>
</dbReference>
<dbReference type="InterPro" id="IPR023753">
    <property type="entry name" value="FAD/NAD-binding_dom"/>
</dbReference>
<dbReference type="GO" id="GO:0048038">
    <property type="term" value="F:quinone binding"/>
    <property type="evidence" value="ECO:0007669"/>
    <property type="project" value="UniProtKB-KW"/>
</dbReference>
<dbReference type="FunFam" id="3.50.50.60:FF:000034">
    <property type="entry name" value="sulfide:quinone oxidoreductase, mitochondrial"/>
    <property type="match status" value="1"/>
</dbReference>
<protein>
    <submittedName>
        <fullName evidence="8">Pyridine nucleotide-disulfide oxidoreductase</fullName>
    </submittedName>
</protein>
<dbReference type="EMBL" id="BJVY01000004">
    <property type="protein sequence ID" value="GEL69264.1"/>
    <property type="molecule type" value="Genomic_DNA"/>
</dbReference>
<name>A0A511H772_9BACT</name>
<keyword evidence="6" id="KW-0560">Oxidoreductase</keyword>
<dbReference type="PRINTS" id="PR00420">
    <property type="entry name" value="RNGMNOXGNASE"/>
</dbReference>
<dbReference type="PANTHER" id="PTHR10632">
    <property type="entry name" value="SULFIDE:QUINONE OXIDOREDUCTASE"/>
    <property type="match status" value="1"/>
</dbReference>
<evidence type="ECO:0000313" key="9">
    <source>
        <dbReference type="Proteomes" id="UP000321224"/>
    </source>
</evidence>
<comment type="cofactor">
    <cofactor evidence="1">
        <name>FAD</name>
        <dbReference type="ChEBI" id="CHEBI:57692"/>
    </cofactor>
</comment>
<evidence type="ECO:0000313" key="8">
    <source>
        <dbReference type="EMBL" id="GEL69264.1"/>
    </source>
</evidence>
<keyword evidence="4" id="KW-0274">FAD</keyword>
<evidence type="ECO:0000256" key="1">
    <source>
        <dbReference type="ARBA" id="ARBA00001974"/>
    </source>
</evidence>
<evidence type="ECO:0000256" key="4">
    <source>
        <dbReference type="ARBA" id="ARBA00022827"/>
    </source>
</evidence>
<evidence type="ECO:0000256" key="2">
    <source>
        <dbReference type="ARBA" id="ARBA00022630"/>
    </source>
</evidence>
<evidence type="ECO:0000259" key="7">
    <source>
        <dbReference type="Pfam" id="PF07992"/>
    </source>
</evidence>
<dbReference type="Pfam" id="PF07992">
    <property type="entry name" value="Pyr_redox_2"/>
    <property type="match status" value="1"/>
</dbReference>
<evidence type="ECO:0000256" key="6">
    <source>
        <dbReference type="ARBA" id="ARBA00023002"/>
    </source>
</evidence>
<evidence type="ECO:0000256" key="3">
    <source>
        <dbReference type="ARBA" id="ARBA00022719"/>
    </source>
</evidence>
<dbReference type="Proteomes" id="UP000321224">
    <property type="component" value="Unassembled WGS sequence"/>
</dbReference>
<dbReference type="GO" id="GO:0071949">
    <property type="term" value="F:FAD binding"/>
    <property type="evidence" value="ECO:0007669"/>
    <property type="project" value="TreeGrafter"/>
</dbReference>
<dbReference type="Gene3D" id="3.50.50.60">
    <property type="entry name" value="FAD/NAD(P)-binding domain"/>
    <property type="match status" value="2"/>
</dbReference>
<comment type="caution">
    <text evidence="8">The sequence shown here is derived from an EMBL/GenBank/DDBJ whole genome shotgun (WGS) entry which is preliminary data.</text>
</comment>